<proteinExistence type="predicted"/>
<evidence type="ECO:0000313" key="2">
    <source>
        <dbReference type="Proteomes" id="UP000712157"/>
    </source>
</evidence>
<dbReference type="RefSeq" id="WP_238721966.1">
    <property type="nucleotide sequence ID" value="NZ_JAHQCW010000020.1"/>
</dbReference>
<protein>
    <submittedName>
        <fullName evidence="1">Uncharacterized protein</fullName>
    </submittedName>
</protein>
<accession>A0A949NF98</accession>
<organism evidence="1 2">
    <name type="scientific">Diplocloster agilis</name>
    <dbReference type="NCBI Taxonomy" id="2850323"/>
    <lineage>
        <taxon>Bacteria</taxon>
        <taxon>Bacillati</taxon>
        <taxon>Bacillota</taxon>
        <taxon>Clostridia</taxon>
        <taxon>Lachnospirales</taxon>
        <taxon>Lachnospiraceae</taxon>
        <taxon>Diplocloster</taxon>
    </lineage>
</organism>
<dbReference type="EMBL" id="JAHQCW010000020">
    <property type="protein sequence ID" value="MBU9737404.1"/>
    <property type="molecule type" value="Genomic_DNA"/>
</dbReference>
<sequence length="54" mass="6369">MINLNFESPETEEYYADARRKLGVGRPSWWNTADVITREDVDNYIKDAENMLQC</sequence>
<dbReference type="AlphaFoldDB" id="A0A949NF98"/>
<name>A0A949NF98_9FIRM</name>
<reference evidence="1" key="1">
    <citation type="submission" date="2021-06" db="EMBL/GenBank/DDBJ databases">
        <title>Description of novel taxa of the family Lachnospiraceae.</title>
        <authorList>
            <person name="Chaplin A.V."/>
            <person name="Sokolova S.R."/>
            <person name="Pikina A.P."/>
            <person name="Korzhanova M."/>
            <person name="Belova V."/>
            <person name="Korostin D."/>
            <person name="Efimov B.A."/>
        </authorList>
    </citation>
    <scope>NUCLEOTIDE SEQUENCE</scope>
    <source>
        <strain evidence="1">ASD5720</strain>
    </source>
</reference>
<gene>
    <name evidence="1" type="ORF">KTH89_12710</name>
</gene>
<dbReference type="Proteomes" id="UP000712157">
    <property type="component" value="Unassembled WGS sequence"/>
</dbReference>
<evidence type="ECO:0000313" key="1">
    <source>
        <dbReference type="EMBL" id="MBU9737404.1"/>
    </source>
</evidence>
<comment type="caution">
    <text evidence="1">The sequence shown here is derived from an EMBL/GenBank/DDBJ whole genome shotgun (WGS) entry which is preliminary data.</text>
</comment>
<keyword evidence="2" id="KW-1185">Reference proteome</keyword>